<evidence type="ECO:0000313" key="2">
    <source>
        <dbReference type="EMBL" id="MBC3898867.1"/>
    </source>
</evidence>
<name>A0ABR6YUS2_9FIRM</name>
<dbReference type="PROSITE" id="PS51737">
    <property type="entry name" value="RECOMBINASE_DNA_BIND"/>
    <property type="match status" value="1"/>
</dbReference>
<dbReference type="InterPro" id="IPR011109">
    <property type="entry name" value="DNA_bind_recombinase_dom"/>
</dbReference>
<dbReference type="EMBL" id="WJBE01000003">
    <property type="protein sequence ID" value="MBC3898867.1"/>
    <property type="molecule type" value="Genomic_DNA"/>
</dbReference>
<evidence type="ECO:0000259" key="1">
    <source>
        <dbReference type="PROSITE" id="PS51737"/>
    </source>
</evidence>
<proteinExistence type="predicted"/>
<accession>A0ABR6YUS2</accession>
<reference evidence="2 3" key="1">
    <citation type="journal article" date="2020" name="mSystems">
        <title>Defining Genomic and Predicted Metabolic Features of the Acetobacterium Genus.</title>
        <authorList>
            <person name="Ross D.E."/>
            <person name="Marshall C.W."/>
            <person name="Gulliver D."/>
            <person name="May H.D."/>
            <person name="Norman R.S."/>
        </authorList>
    </citation>
    <scope>NUCLEOTIDE SEQUENCE [LARGE SCALE GENOMIC DNA]</scope>
    <source>
        <strain evidence="2 3">DSM 4132</strain>
    </source>
</reference>
<comment type="caution">
    <text evidence="2">The sequence shown here is derived from an EMBL/GenBank/DDBJ whole genome shotgun (WGS) entry which is preliminary data.</text>
</comment>
<sequence length="137" mass="15525">MSHTPYGYRIENGKAVIDEFAATQIKELFLAYLAGDSLTAAAQKAGIRTSHSVIRKMLQSTRYLGNDYYPAIIDPITFEAVEAECIRRAEKLGRVFEPKIENKIVYPTTFRITEGAKQFDDPFEQAEYAYSLIESET</sequence>
<keyword evidence="3" id="KW-1185">Reference proteome</keyword>
<dbReference type="InterPro" id="IPR038109">
    <property type="entry name" value="DNA_bind_recomb_sf"/>
</dbReference>
<protein>
    <submittedName>
        <fullName evidence="2">Recombinase</fullName>
    </submittedName>
</protein>
<dbReference type="Proteomes" id="UP000622405">
    <property type="component" value="Unassembled WGS sequence"/>
</dbReference>
<organism evidence="2 3">
    <name type="scientific">Acetobacterium malicum</name>
    <dbReference type="NCBI Taxonomy" id="52692"/>
    <lineage>
        <taxon>Bacteria</taxon>
        <taxon>Bacillati</taxon>
        <taxon>Bacillota</taxon>
        <taxon>Clostridia</taxon>
        <taxon>Eubacteriales</taxon>
        <taxon>Eubacteriaceae</taxon>
        <taxon>Acetobacterium</taxon>
    </lineage>
</organism>
<dbReference type="Gene3D" id="3.90.1750.20">
    <property type="entry name" value="Putative Large Serine Recombinase, Chain B, Domain 2"/>
    <property type="match status" value="1"/>
</dbReference>
<gene>
    <name evidence="2" type="ORF">GH811_04470</name>
</gene>
<evidence type="ECO:0000313" key="3">
    <source>
        <dbReference type="Proteomes" id="UP000622405"/>
    </source>
</evidence>
<feature type="domain" description="Recombinase" evidence="1">
    <location>
        <begin position="5"/>
        <end position="91"/>
    </location>
</feature>
<dbReference type="RefSeq" id="WP_186893470.1">
    <property type="nucleotide sequence ID" value="NZ_WJBE01000003.1"/>
</dbReference>